<dbReference type="AlphaFoldDB" id="A0A1N6M9F2"/>
<dbReference type="EMBL" id="FSSB01000024">
    <property type="protein sequence ID" value="SIO96054.1"/>
    <property type="molecule type" value="Genomic_DNA"/>
</dbReference>
<evidence type="ECO:0000313" key="2">
    <source>
        <dbReference type="Proteomes" id="UP000184774"/>
    </source>
</evidence>
<organism evidence="1 2">
    <name type="scientific">Vibrio spartinae</name>
    <dbReference type="NCBI Taxonomy" id="1918945"/>
    <lineage>
        <taxon>Bacteria</taxon>
        <taxon>Pseudomonadati</taxon>
        <taxon>Pseudomonadota</taxon>
        <taxon>Gammaproteobacteria</taxon>
        <taxon>Vibrionales</taxon>
        <taxon>Vibrionaceae</taxon>
        <taxon>Vibrio</taxon>
    </lineage>
</organism>
<protein>
    <submittedName>
        <fullName evidence="1">Uncharacterized protein</fullName>
    </submittedName>
</protein>
<dbReference type="Proteomes" id="UP000184774">
    <property type="component" value="Unassembled WGS sequence"/>
</dbReference>
<name>A0A1N6M9F2_9VIBR</name>
<reference evidence="1 2" key="1">
    <citation type="submission" date="2016-12" db="EMBL/GenBank/DDBJ databases">
        <authorList>
            <person name="Song W.-J."/>
            <person name="Kurnit D.M."/>
        </authorList>
    </citation>
    <scope>NUCLEOTIDE SEQUENCE [LARGE SCALE GENOMIC DNA]</scope>
    <source>
        <strain evidence="1 2">CECT 9026</strain>
    </source>
</reference>
<evidence type="ECO:0000313" key="1">
    <source>
        <dbReference type="EMBL" id="SIO96054.1"/>
    </source>
</evidence>
<gene>
    <name evidence="1" type="ORF">VSP9026_03810</name>
</gene>
<proteinExistence type="predicted"/>
<accession>A0A1N6M9F2</accession>
<sequence length="199" mass="22670">MSYSVWIVLPDRNPIEPALTEVPRLNHRPAASVAYGVLLLTVTERCPMYLTTPESPVCSERFLNLVRFGMMVWCRMYLMTPESSGRSEPFLRLVRFGVMVWYLTAPESPVCPERFRRLVRFGGMVWYLMTPESPVPPERFRRLVRFGGTALNQTHLALTSPPDLYPGYVAWSVRRLVPLTALVWHGSYGPIGSAACPQH</sequence>